<evidence type="ECO:0000313" key="4">
    <source>
        <dbReference type="EMBL" id="MST75928.1"/>
    </source>
</evidence>
<dbReference type="InterPro" id="IPR011330">
    <property type="entry name" value="Glyco_hydro/deAcase_b/a-brl"/>
</dbReference>
<keyword evidence="5" id="KW-1185">Reference proteome</keyword>
<dbReference type="InterPro" id="IPR050248">
    <property type="entry name" value="Polysacc_deacetylase_ArnD"/>
</dbReference>
<evidence type="ECO:0000313" key="5">
    <source>
        <dbReference type="Proteomes" id="UP000474024"/>
    </source>
</evidence>
<dbReference type="SUPFAM" id="SSF88713">
    <property type="entry name" value="Glycoside hydrolase/deacetylase"/>
    <property type="match status" value="1"/>
</dbReference>
<gene>
    <name evidence="4" type="ORF">FYJ75_13165</name>
</gene>
<name>A0A6L5YU78_9FIRM</name>
<dbReference type="Pfam" id="PF01522">
    <property type="entry name" value="Polysacc_deac_1"/>
    <property type="match status" value="1"/>
</dbReference>
<dbReference type="InterPro" id="IPR002509">
    <property type="entry name" value="NODB_dom"/>
</dbReference>
<dbReference type="AlphaFoldDB" id="A0A6L5YU78"/>
<evidence type="ECO:0000256" key="2">
    <source>
        <dbReference type="SAM" id="Phobius"/>
    </source>
</evidence>
<keyword evidence="2" id="KW-1133">Transmembrane helix</keyword>
<dbReference type="EMBL" id="VUNI01000030">
    <property type="protein sequence ID" value="MST75928.1"/>
    <property type="molecule type" value="Genomic_DNA"/>
</dbReference>
<evidence type="ECO:0000259" key="3">
    <source>
        <dbReference type="PROSITE" id="PS51677"/>
    </source>
</evidence>
<feature type="domain" description="NodB homology" evidence="3">
    <location>
        <begin position="104"/>
        <end position="293"/>
    </location>
</feature>
<organism evidence="4 5">
    <name type="scientific">Roseburia porci</name>
    <dbReference type="NCBI Taxonomy" id="2605790"/>
    <lineage>
        <taxon>Bacteria</taxon>
        <taxon>Bacillati</taxon>
        <taxon>Bacillota</taxon>
        <taxon>Clostridia</taxon>
        <taxon>Lachnospirales</taxon>
        <taxon>Lachnospiraceae</taxon>
        <taxon>Roseburia</taxon>
    </lineage>
</organism>
<dbReference type="GO" id="GO:0016810">
    <property type="term" value="F:hydrolase activity, acting on carbon-nitrogen (but not peptide) bonds"/>
    <property type="evidence" value="ECO:0007669"/>
    <property type="project" value="InterPro"/>
</dbReference>
<evidence type="ECO:0000256" key="1">
    <source>
        <dbReference type="SAM" id="MobiDB-lite"/>
    </source>
</evidence>
<protein>
    <submittedName>
        <fullName evidence="4">Polysaccharide deacetylase</fullName>
    </submittedName>
</protein>
<feature type="region of interest" description="Disordered" evidence="1">
    <location>
        <begin position="61"/>
        <end position="100"/>
    </location>
</feature>
<feature type="transmembrane region" description="Helical" evidence="2">
    <location>
        <begin position="24"/>
        <end position="46"/>
    </location>
</feature>
<dbReference type="PROSITE" id="PS51677">
    <property type="entry name" value="NODB"/>
    <property type="match status" value="1"/>
</dbReference>
<dbReference type="Gene3D" id="3.20.20.370">
    <property type="entry name" value="Glycoside hydrolase/deacetylase"/>
    <property type="match status" value="1"/>
</dbReference>
<keyword evidence="2" id="KW-0812">Transmembrane</keyword>
<dbReference type="PANTHER" id="PTHR10587">
    <property type="entry name" value="GLYCOSYL TRANSFERASE-RELATED"/>
    <property type="match status" value="1"/>
</dbReference>
<feature type="compositionally biased region" description="Polar residues" evidence="1">
    <location>
        <begin position="61"/>
        <end position="73"/>
    </location>
</feature>
<dbReference type="CDD" id="cd10944">
    <property type="entry name" value="CE4_SmPgdA_like"/>
    <property type="match status" value="1"/>
</dbReference>
<dbReference type="RefSeq" id="WP_154430896.1">
    <property type="nucleotide sequence ID" value="NZ_VUNI01000030.1"/>
</dbReference>
<proteinExistence type="predicted"/>
<accession>A0A6L5YU78</accession>
<feature type="compositionally biased region" description="Acidic residues" evidence="1">
    <location>
        <begin position="81"/>
        <end position="93"/>
    </location>
</feature>
<keyword evidence="2" id="KW-0472">Membrane</keyword>
<dbReference type="GO" id="GO:0005975">
    <property type="term" value="P:carbohydrate metabolic process"/>
    <property type="evidence" value="ECO:0007669"/>
    <property type="project" value="InterPro"/>
</dbReference>
<reference evidence="4 5" key="1">
    <citation type="submission" date="2019-08" db="EMBL/GenBank/DDBJ databases">
        <title>In-depth cultivation of the pig gut microbiome towards novel bacterial diversity and tailored functional studies.</title>
        <authorList>
            <person name="Wylensek D."/>
            <person name="Hitch T.C.A."/>
            <person name="Clavel T."/>
        </authorList>
    </citation>
    <scope>NUCLEOTIDE SEQUENCE [LARGE SCALE GENOMIC DNA]</scope>
    <source>
        <strain evidence="4 5">MUC/MUC-530-WT-4D</strain>
    </source>
</reference>
<dbReference type="PANTHER" id="PTHR10587:SF125">
    <property type="entry name" value="POLYSACCHARIDE DEACETYLASE YHEN-RELATED"/>
    <property type="match status" value="1"/>
</dbReference>
<sequence length="311" mass="34400">MNTNDPDELNQQRKRRKRVARMKSAITITVAGWMILSLVAIVVLAVQVVHLNHRIDNLVDGNNGQVQEQQTGIQAKAETGEPTDDDPTEELDSSDNLASDGDTHQVYLTFDSGPDDNTNTILDILAENQIKATFFVAGNDKPEMHDVYRRIVSDGHTLGMHSYSNQYSTIYASTDAFRQDLQQIQALLTETTGTQCVYYRFPGGSNNQISNVDMKEFAGVLNENGITYFDWNVSAGDNSAGCSVDDIVKNVVTGVSRYKTSIVLLHDGEDQNTTVEALGPLILALRDMNAEILPIDDNTKVIQYLHSDDVE</sequence>
<comment type="caution">
    <text evidence="4">The sequence shown here is derived from an EMBL/GenBank/DDBJ whole genome shotgun (WGS) entry which is preliminary data.</text>
</comment>
<dbReference type="Proteomes" id="UP000474024">
    <property type="component" value="Unassembled WGS sequence"/>
</dbReference>